<dbReference type="HOGENOM" id="CLU_795077_0_0_1"/>
<dbReference type="InterPro" id="IPR010909">
    <property type="entry name" value="PLAC"/>
</dbReference>
<dbReference type="PANTHER" id="PTHR10127">
    <property type="entry name" value="DISCOIDIN, CUB, EGF, LAMININ , AND ZINC METALLOPROTEASE DOMAIN CONTAINING"/>
    <property type="match status" value="1"/>
</dbReference>
<evidence type="ECO:0000256" key="2">
    <source>
        <dbReference type="ARBA" id="ARBA00023157"/>
    </source>
</evidence>
<evidence type="ECO:0000256" key="3">
    <source>
        <dbReference type="PROSITE-ProRule" id="PRU01211"/>
    </source>
</evidence>
<dbReference type="GO" id="GO:0004222">
    <property type="term" value="F:metalloendopeptidase activity"/>
    <property type="evidence" value="ECO:0000318"/>
    <property type="project" value="GO_Central"/>
</dbReference>
<dbReference type="Gene3D" id="3.40.390.10">
    <property type="entry name" value="Collagenase (Catalytic Domain)"/>
    <property type="match status" value="1"/>
</dbReference>
<dbReference type="SUPFAM" id="SSF55486">
    <property type="entry name" value="Metalloproteases ('zincins'), catalytic domain"/>
    <property type="match status" value="1"/>
</dbReference>
<dbReference type="GO" id="GO:0005615">
    <property type="term" value="C:extracellular space"/>
    <property type="evidence" value="ECO:0000318"/>
    <property type="project" value="GO_Central"/>
</dbReference>
<dbReference type="OMA" id="QGCYASI"/>
<dbReference type="SMART" id="SM00235">
    <property type="entry name" value="ZnMc"/>
    <property type="match status" value="1"/>
</dbReference>
<reference evidence="7 8" key="1">
    <citation type="journal article" date="2003" name="PLoS Biol.">
        <title>The genome sequence of Caenorhabditis briggsae: a platform for comparative genomics.</title>
        <authorList>
            <person name="Stein L.D."/>
            <person name="Bao Z."/>
            <person name="Blasiar D."/>
            <person name="Blumenthal T."/>
            <person name="Brent M.R."/>
            <person name="Chen N."/>
            <person name="Chinwalla A."/>
            <person name="Clarke L."/>
            <person name="Clee C."/>
            <person name="Coghlan A."/>
            <person name="Coulson A."/>
            <person name="D'Eustachio P."/>
            <person name="Fitch D.H."/>
            <person name="Fulton L.A."/>
            <person name="Fulton R.E."/>
            <person name="Griffiths-Jones S."/>
            <person name="Harris T.W."/>
            <person name="Hillier L.W."/>
            <person name="Kamath R."/>
            <person name="Kuwabara P.E."/>
            <person name="Mardis E.R."/>
            <person name="Marra M.A."/>
            <person name="Miner T.L."/>
            <person name="Minx P."/>
            <person name="Mullikin J.C."/>
            <person name="Plumb R.W."/>
            <person name="Rogers J."/>
            <person name="Schein J.E."/>
            <person name="Sohrmann M."/>
            <person name="Spieth J."/>
            <person name="Stajich J.E."/>
            <person name="Wei C."/>
            <person name="Willey D."/>
            <person name="Wilson R.K."/>
            <person name="Durbin R."/>
            <person name="Waterston R.H."/>
        </authorList>
    </citation>
    <scope>NUCLEOTIDE SEQUENCE [LARGE SCALE GENOMIC DNA]</scope>
    <source>
        <strain evidence="7 8">AF16</strain>
    </source>
</reference>
<keyword evidence="1" id="KW-0732">Signal</keyword>
<keyword evidence="3 4" id="KW-0862">Zinc</keyword>
<organism evidence="7 8">
    <name type="scientific">Caenorhabditis briggsae</name>
    <dbReference type="NCBI Taxonomy" id="6238"/>
    <lineage>
        <taxon>Eukaryota</taxon>
        <taxon>Metazoa</taxon>
        <taxon>Ecdysozoa</taxon>
        <taxon>Nematoda</taxon>
        <taxon>Chromadorea</taxon>
        <taxon>Rhabditida</taxon>
        <taxon>Rhabditina</taxon>
        <taxon>Rhabditomorpha</taxon>
        <taxon>Rhabditoidea</taxon>
        <taxon>Rhabditidae</taxon>
        <taxon>Peloderinae</taxon>
        <taxon>Caenorhabditis</taxon>
    </lineage>
</organism>
<dbReference type="InterPro" id="IPR034035">
    <property type="entry name" value="Astacin-like_dom"/>
</dbReference>
<dbReference type="InParanoid" id="A8WWW8"/>
<evidence type="ECO:0000256" key="1">
    <source>
        <dbReference type="ARBA" id="ARBA00022729"/>
    </source>
</evidence>
<accession>A8WWW8</accession>
<evidence type="ECO:0000313" key="7">
    <source>
        <dbReference type="EMBL" id="CAP24670.2"/>
    </source>
</evidence>
<sequence>MLRATDGVFTMDIKQILLSLTLFVSVADSRGRRINIYGAENGHSDIVQLRGNSGAQQVYSSPIREKRPKFRNALLSNSPLKWSKMQDSDGNYLIPFVISGSYDSVEQKIIKTAMEKIAANTCIRLIPRTNQPDYAEILNKKGQGCYASIGRFPGKNVVMLESNDDQSCIQEDTVIHELFHVIGLWHEHMRADRDAFINVLYKNIEQAQYPQFEKLSSRDATTYNVPYDYKSVMHYDETAFAKPGKISMMTKDSSFQKVIGHPRDASSNDYKKVCAIYHCSKCMNQNFDQLVISDNIDLRNPVITNSPSLQGDSSDCTDRLGICPMLKSREMLNCKVMSTFCCLSCSAPITTTTPSSKSSDTSLWQRIKSIFQ</sequence>
<dbReference type="PANTHER" id="PTHR10127:SF880">
    <property type="entry name" value="ZINC METALLOPROTEINASE NAS-5"/>
    <property type="match status" value="1"/>
</dbReference>
<dbReference type="EMBL" id="HE600906">
    <property type="protein sequence ID" value="CAP24670.2"/>
    <property type="molecule type" value="Genomic_DNA"/>
</dbReference>
<evidence type="ECO:0000259" key="6">
    <source>
        <dbReference type="PROSITE" id="PS51864"/>
    </source>
</evidence>
<keyword evidence="3 4" id="KW-0482">Metalloprotease</keyword>
<gene>
    <name evidence="9" type="primary">nas-5</name>
    <name evidence="7" type="synonym">Cbr-nas-5</name>
    <name evidence="9" type="ORF">CBG03849</name>
    <name evidence="7" type="ORF">CBG_03849</name>
</gene>
<dbReference type="Pfam" id="PF01400">
    <property type="entry name" value="Astacin"/>
    <property type="match status" value="1"/>
</dbReference>
<comment type="cofactor">
    <cofactor evidence="3 4">
        <name>Zn(2+)</name>
        <dbReference type="ChEBI" id="CHEBI:29105"/>
    </cofactor>
    <text evidence="3 4">Binds 1 zinc ion per subunit.</text>
</comment>
<dbReference type="CDD" id="cd04280">
    <property type="entry name" value="ZnMc_astacin_like"/>
    <property type="match status" value="1"/>
</dbReference>
<keyword evidence="8" id="KW-1185">Reference proteome</keyword>
<protein>
    <recommendedName>
        <fullName evidence="4">Metalloendopeptidase</fullName>
        <ecNumber evidence="4">3.4.24.-</ecNumber>
    </recommendedName>
</protein>
<proteinExistence type="predicted"/>
<dbReference type="EC" id="3.4.24.-" evidence="4"/>
<feature type="binding site" evidence="3">
    <location>
        <position position="186"/>
    </location>
    <ligand>
        <name>Zn(2+)</name>
        <dbReference type="ChEBI" id="CHEBI:29105"/>
        <note>catalytic</note>
    </ligand>
</feature>
<dbReference type="GO" id="GO:0043050">
    <property type="term" value="P:nematode pharyngeal pumping"/>
    <property type="evidence" value="ECO:0007669"/>
    <property type="project" value="EnsemblMetazoa"/>
</dbReference>
<evidence type="ECO:0000313" key="9">
    <source>
        <dbReference type="WormBase" id="CBG03849"/>
    </source>
</evidence>
<dbReference type="GO" id="GO:0160094">
    <property type="term" value="P:nematode pharynx development"/>
    <property type="evidence" value="ECO:0007669"/>
    <property type="project" value="EnsemblMetazoa"/>
</dbReference>
<evidence type="ECO:0000256" key="4">
    <source>
        <dbReference type="RuleBase" id="RU361183"/>
    </source>
</evidence>
<dbReference type="eggNOG" id="KOG3714">
    <property type="taxonomic scope" value="Eukaryota"/>
</dbReference>
<dbReference type="AlphaFoldDB" id="A8WWW8"/>
<dbReference type="Proteomes" id="UP000008549">
    <property type="component" value="Unassembled WGS sequence"/>
</dbReference>
<dbReference type="InterPro" id="IPR006026">
    <property type="entry name" value="Peptidase_Metallo"/>
</dbReference>
<feature type="domain" description="Peptidase M12A" evidence="6">
    <location>
        <begin position="72"/>
        <end position="280"/>
    </location>
</feature>
<feature type="binding site" evidence="3">
    <location>
        <position position="176"/>
    </location>
    <ligand>
        <name>Zn(2+)</name>
        <dbReference type="ChEBI" id="CHEBI:29105"/>
        <note>catalytic</note>
    </ligand>
</feature>
<dbReference type="GO" id="GO:0008270">
    <property type="term" value="F:zinc ion binding"/>
    <property type="evidence" value="ECO:0007669"/>
    <property type="project" value="UniProtKB-UniRule"/>
</dbReference>
<name>A8WWW8_CAEBR</name>
<feature type="domain" description="PLAC" evidence="5">
    <location>
        <begin position="312"/>
        <end position="349"/>
    </location>
</feature>
<evidence type="ECO:0000313" key="8">
    <source>
        <dbReference type="Proteomes" id="UP000008549"/>
    </source>
</evidence>
<dbReference type="PRINTS" id="PR00480">
    <property type="entry name" value="ASTACIN"/>
</dbReference>
<feature type="binding site" evidence="3">
    <location>
        <position position="180"/>
    </location>
    <ligand>
        <name>Zn(2+)</name>
        <dbReference type="ChEBI" id="CHEBI:29105"/>
        <note>catalytic</note>
    </ligand>
</feature>
<dbReference type="STRING" id="6238.A8WWW8"/>
<dbReference type="PROSITE" id="PS51864">
    <property type="entry name" value="ASTACIN"/>
    <property type="match status" value="1"/>
</dbReference>
<dbReference type="GO" id="GO:0006508">
    <property type="term" value="P:proteolysis"/>
    <property type="evidence" value="ECO:0007669"/>
    <property type="project" value="UniProtKB-KW"/>
</dbReference>
<keyword evidence="3 4" id="KW-0479">Metal-binding</keyword>
<evidence type="ECO:0000259" key="5">
    <source>
        <dbReference type="PROSITE" id="PS50900"/>
    </source>
</evidence>
<reference evidence="7 8" key="2">
    <citation type="journal article" date="2011" name="PLoS Genet.">
        <title>Caenorhabditis briggsae recombinant inbred line genotypes reveal inter-strain incompatibility and the evolution of recombination.</title>
        <authorList>
            <person name="Ross J.A."/>
            <person name="Koboldt D.C."/>
            <person name="Staisch J.E."/>
            <person name="Chamberlin H.M."/>
            <person name="Gupta B.P."/>
            <person name="Miller R.D."/>
            <person name="Baird S.E."/>
            <person name="Haag E.S."/>
        </authorList>
    </citation>
    <scope>NUCLEOTIDE SEQUENCE [LARGE SCALE GENOMIC DNA]</scope>
    <source>
        <strain evidence="7 8">AF16</strain>
    </source>
</reference>
<dbReference type="MEROPS" id="M12.A45"/>
<dbReference type="WormBase" id="CBG03849">
    <property type="protein sequence ID" value="CBP00984"/>
    <property type="gene ID" value="WBGene00026624"/>
    <property type="gene designation" value="Cbr-nas-5"/>
</dbReference>
<dbReference type="FunFam" id="3.40.390.10:FF:000130">
    <property type="entry name" value="Metalloendopeptidase"/>
    <property type="match status" value="1"/>
</dbReference>
<keyword evidence="3 4" id="KW-0645">Protease</keyword>
<feature type="active site" evidence="3">
    <location>
        <position position="177"/>
    </location>
</feature>
<keyword evidence="3 4" id="KW-0378">Hydrolase</keyword>
<comment type="caution">
    <text evidence="3">Lacks conserved residue(s) required for the propagation of feature annotation.</text>
</comment>
<dbReference type="InterPro" id="IPR024079">
    <property type="entry name" value="MetalloPept_cat_dom_sf"/>
</dbReference>
<dbReference type="InterPro" id="IPR001506">
    <property type="entry name" value="Peptidase_M12A"/>
</dbReference>
<keyword evidence="2" id="KW-1015">Disulfide bond</keyword>
<dbReference type="PROSITE" id="PS50900">
    <property type="entry name" value="PLAC"/>
    <property type="match status" value="1"/>
</dbReference>